<proteinExistence type="predicted"/>
<organism evidence="1 2">
    <name type="scientific">Glaciecola punicea ACAM 611</name>
    <dbReference type="NCBI Taxonomy" id="1121923"/>
    <lineage>
        <taxon>Bacteria</taxon>
        <taxon>Pseudomonadati</taxon>
        <taxon>Pseudomonadota</taxon>
        <taxon>Gammaproteobacteria</taxon>
        <taxon>Alteromonadales</taxon>
        <taxon>Alteromonadaceae</taxon>
        <taxon>Glaciecola</taxon>
    </lineage>
</organism>
<reference evidence="1 2" key="2">
    <citation type="journal article" date="2017" name="Antonie Van Leeuwenhoek">
        <title>Rhizobium rhizosphaerae sp. nov., a novel species isolated from rice rhizosphere.</title>
        <authorList>
            <person name="Zhao J.J."/>
            <person name="Zhang J."/>
            <person name="Zhang R.J."/>
            <person name="Zhang C.W."/>
            <person name="Yin H.Q."/>
            <person name="Zhang X.X."/>
        </authorList>
    </citation>
    <scope>NUCLEOTIDE SEQUENCE [LARGE SCALE GENOMIC DNA]</scope>
    <source>
        <strain evidence="1 2">ACAM 611</strain>
    </source>
</reference>
<name>H5TAJ1_9ALTE</name>
<dbReference type="EMBL" id="BAET01000008">
    <property type="protein sequence ID" value="GAB55318.1"/>
    <property type="molecule type" value="Genomic_DNA"/>
</dbReference>
<gene>
    <name evidence="1" type="ORF">GPUN_1194</name>
</gene>
<protein>
    <submittedName>
        <fullName evidence="1">Uncharacterized protein</fullName>
    </submittedName>
</protein>
<dbReference type="Proteomes" id="UP000053586">
    <property type="component" value="Unassembled WGS sequence"/>
</dbReference>
<comment type="caution">
    <text evidence="1">The sequence shown here is derived from an EMBL/GenBank/DDBJ whole genome shotgun (WGS) entry which is preliminary data.</text>
</comment>
<dbReference type="AlphaFoldDB" id="H5TAJ1"/>
<accession>H5TAJ1</accession>
<evidence type="ECO:0000313" key="2">
    <source>
        <dbReference type="Proteomes" id="UP000053586"/>
    </source>
</evidence>
<evidence type="ECO:0000313" key="1">
    <source>
        <dbReference type="EMBL" id="GAB55318.1"/>
    </source>
</evidence>
<sequence length="41" mass="4813">MDFSHGLRRKRPLATVNHFSVLVTLHHIDKDKLVYKAQKLV</sequence>
<keyword evidence="2" id="KW-1185">Reference proteome</keyword>
<reference evidence="1 2" key="1">
    <citation type="journal article" date="2012" name="J. Bacteriol.">
        <title>Genome sequence of proteorhodopsin-containing sea ice bacterium Glaciecola punicea ACAM 611T.</title>
        <authorList>
            <person name="Qin Q.-L."/>
            <person name="Xie B.-B."/>
            <person name="Shu Y.-L."/>
            <person name="Rong J.-C."/>
            <person name="Zhao D.-L."/>
            <person name="Zhang X.-Y."/>
            <person name="Chen X.-L."/>
            <person name="Zhou B.-C."/>
            <person name="Zhanga Y.-Z."/>
        </authorList>
    </citation>
    <scope>NUCLEOTIDE SEQUENCE [LARGE SCALE GENOMIC DNA]</scope>
    <source>
        <strain evidence="1 2">ACAM 611</strain>
    </source>
</reference>